<dbReference type="InterPro" id="IPR021508">
    <property type="entry name" value="Gp17-like"/>
</dbReference>
<protein>
    <recommendedName>
        <fullName evidence="3">Tail protein</fullName>
    </recommendedName>
</protein>
<gene>
    <name evidence="1" type="ORF">TM448A00243_0017</name>
    <name evidence="2" type="ORF">TM448B00304_0053</name>
</gene>
<dbReference type="EMBL" id="MT144607">
    <property type="protein sequence ID" value="QJH94874.1"/>
    <property type="molecule type" value="Genomic_DNA"/>
</dbReference>
<dbReference type="EMBL" id="MT143991">
    <property type="protein sequence ID" value="QJA45468.1"/>
    <property type="molecule type" value="Genomic_DNA"/>
</dbReference>
<accession>A0A6H1ZD51</accession>
<dbReference type="Pfam" id="PF11367">
    <property type="entry name" value="Tail_completion_gp17"/>
    <property type="match status" value="1"/>
</dbReference>
<proteinExistence type="predicted"/>
<dbReference type="Gene3D" id="3.30.2000.30">
    <property type="match status" value="1"/>
</dbReference>
<evidence type="ECO:0000313" key="1">
    <source>
        <dbReference type="EMBL" id="QJA45468.1"/>
    </source>
</evidence>
<reference evidence="1" key="1">
    <citation type="submission" date="2020-03" db="EMBL/GenBank/DDBJ databases">
        <title>The deep terrestrial virosphere.</title>
        <authorList>
            <person name="Holmfeldt K."/>
            <person name="Nilsson E."/>
            <person name="Simone D."/>
            <person name="Lopez-Fernandez M."/>
            <person name="Wu X."/>
            <person name="de Brujin I."/>
            <person name="Lundin D."/>
            <person name="Andersson A."/>
            <person name="Bertilsson S."/>
            <person name="Dopson M."/>
        </authorList>
    </citation>
    <scope>NUCLEOTIDE SEQUENCE</scope>
    <source>
        <strain evidence="1">TM448A00243</strain>
        <strain evidence="2">TM448B00304</strain>
    </source>
</reference>
<organism evidence="1">
    <name type="scientific">viral metagenome</name>
    <dbReference type="NCBI Taxonomy" id="1070528"/>
    <lineage>
        <taxon>unclassified sequences</taxon>
        <taxon>metagenomes</taxon>
        <taxon>organismal metagenomes</taxon>
    </lineage>
</organism>
<dbReference type="AlphaFoldDB" id="A0A6H1ZD51"/>
<evidence type="ECO:0008006" key="3">
    <source>
        <dbReference type="Google" id="ProtNLM"/>
    </source>
</evidence>
<sequence length="137" mass="14690">MADIFTSMGSALFSKLAAGTALTTKLGGTAIYDTLAPQGQATPWVIFFHSAGGDDNTSPRRARSSVYTVKAVSTVGQLHAGEIDNLVDTLLHEQALTVTGWGNYWLARVADIAYVEDSGGVLFWHRGGQYRIRIAEA</sequence>
<dbReference type="InterPro" id="IPR053745">
    <property type="entry name" value="Viral_Tail_Comp_sf"/>
</dbReference>
<evidence type="ECO:0000313" key="2">
    <source>
        <dbReference type="EMBL" id="QJH94874.1"/>
    </source>
</evidence>
<name>A0A6H1ZD51_9ZZZZ</name>